<sequence length="167" mass="17095">MLDHPTTRRALLGGALAAGSAAALSGCDAGFLWNPPVEPDPDAAVLDAAVATTLAAIGHYEAALAAGGGDTDRFTAFLANHRAHLVELRRRLPPPTDDMPPPPAATAAPPAVDPAQASTGRLRELEEEAARARLEQLERSSAPRLGQLLASIGACEAAQASRLGGDL</sequence>
<accession>A0A2T0QF94</accession>
<evidence type="ECO:0000256" key="1">
    <source>
        <dbReference type="SAM" id="MobiDB-lite"/>
    </source>
</evidence>
<feature type="compositionally biased region" description="Low complexity" evidence="1">
    <location>
        <begin position="105"/>
        <end position="117"/>
    </location>
</feature>
<dbReference type="Gene3D" id="1.20.1260.10">
    <property type="match status" value="1"/>
</dbReference>
<dbReference type="RefSeq" id="WP_106240461.1">
    <property type="nucleotide sequence ID" value="NZ_PVZC01000001.1"/>
</dbReference>
<dbReference type="InterPro" id="IPR009078">
    <property type="entry name" value="Ferritin-like_SF"/>
</dbReference>
<evidence type="ECO:0000313" key="2">
    <source>
        <dbReference type="EMBL" id="PRY02607.1"/>
    </source>
</evidence>
<keyword evidence="3" id="KW-1185">Reference proteome</keyword>
<dbReference type="AlphaFoldDB" id="A0A2T0QF94"/>
<feature type="compositionally biased region" description="Pro residues" evidence="1">
    <location>
        <begin position="93"/>
        <end position="104"/>
    </location>
</feature>
<comment type="caution">
    <text evidence="2">The sequence shown here is derived from an EMBL/GenBank/DDBJ whole genome shotgun (WGS) entry which is preliminary data.</text>
</comment>
<reference evidence="2 3" key="1">
    <citation type="submission" date="2018-03" db="EMBL/GenBank/DDBJ databases">
        <title>Genomic Encyclopedia of Archaeal and Bacterial Type Strains, Phase II (KMG-II): from individual species to whole genera.</title>
        <authorList>
            <person name="Goeker M."/>
        </authorList>
    </citation>
    <scope>NUCLEOTIDE SEQUENCE [LARGE SCALE GENOMIC DNA]</scope>
    <source>
        <strain evidence="2 3">DSM 45601</strain>
    </source>
</reference>
<gene>
    <name evidence="2" type="ORF">CLV72_1011210</name>
</gene>
<name>A0A2T0QF94_9ACTN</name>
<dbReference type="InterPro" id="IPR012347">
    <property type="entry name" value="Ferritin-like"/>
</dbReference>
<feature type="region of interest" description="Disordered" evidence="1">
    <location>
        <begin position="91"/>
        <end position="118"/>
    </location>
</feature>
<dbReference type="SUPFAM" id="SSF47240">
    <property type="entry name" value="Ferritin-like"/>
    <property type="match status" value="1"/>
</dbReference>
<protein>
    <submittedName>
        <fullName evidence="2">Uncharacterized protein</fullName>
    </submittedName>
</protein>
<dbReference type="EMBL" id="PVZC01000001">
    <property type="protein sequence ID" value="PRY02607.1"/>
    <property type="molecule type" value="Genomic_DNA"/>
</dbReference>
<dbReference type="InterPro" id="IPR006311">
    <property type="entry name" value="TAT_signal"/>
</dbReference>
<proteinExistence type="predicted"/>
<dbReference type="Proteomes" id="UP000237846">
    <property type="component" value="Unassembled WGS sequence"/>
</dbReference>
<evidence type="ECO:0000313" key="3">
    <source>
        <dbReference type="Proteomes" id="UP000237846"/>
    </source>
</evidence>
<organism evidence="2 3">
    <name type="scientific">Allonocardiopsis opalescens</name>
    <dbReference type="NCBI Taxonomy" id="1144618"/>
    <lineage>
        <taxon>Bacteria</taxon>
        <taxon>Bacillati</taxon>
        <taxon>Actinomycetota</taxon>
        <taxon>Actinomycetes</taxon>
        <taxon>Streptosporangiales</taxon>
        <taxon>Allonocardiopsis</taxon>
    </lineage>
</organism>
<dbReference type="PROSITE" id="PS51318">
    <property type="entry name" value="TAT"/>
    <property type="match status" value="1"/>
</dbReference>